<dbReference type="EMBL" id="BQXS01008265">
    <property type="protein sequence ID" value="GKT29289.1"/>
    <property type="molecule type" value="Genomic_DNA"/>
</dbReference>
<gene>
    <name evidence="1" type="ORF">ADUPG1_005224</name>
</gene>
<accession>A0ABQ5K9Q6</accession>
<proteinExistence type="predicted"/>
<protein>
    <submittedName>
        <fullName evidence="1">Uncharacterized protein</fullName>
    </submittedName>
</protein>
<comment type="caution">
    <text evidence="1">The sequence shown here is derived from an EMBL/GenBank/DDBJ whole genome shotgun (WGS) entry which is preliminary data.</text>
</comment>
<name>A0ABQ5K9Q6_9EUKA</name>
<dbReference type="Proteomes" id="UP001057375">
    <property type="component" value="Unassembled WGS sequence"/>
</dbReference>
<keyword evidence="2" id="KW-1185">Reference proteome</keyword>
<organism evidence="1 2">
    <name type="scientific">Aduncisulcus paluster</name>
    <dbReference type="NCBI Taxonomy" id="2918883"/>
    <lineage>
        <taxon>Eukaryota</taxon>
        <taxon>Metamonada</taxon>
        <taxon>Carpediemonas-like organisms</taxon>
        <taxon>Aduncisulcus</taxon>
    </lineage>
</organism>
<sequence length="24" mass="2724">MYGAWEEEKLTGEIKEVLAKRDGA</sequence>
<evidence type="ECO:0000313" key="2">
    <source>
        <dbReference type="Proteomes" id="UP001057375"/>
    </source>
</evidence>
<reference evidence="1" key="1">
    <citation type="submission" date="2022-03" db="EMBL/GenBank/DDBJ databases">
        <title>Draft genome sequence of Aduncisulcus paluster, a free-living microaerophilic Fornicata.</title>
        <authorList>
            <person name="Yuyama I."/>
            <person name="Kume K."/>
            <person name="Tamura T."/>
            <person name="Inagaki Y."/>
            <person name="Hashimoto T."/>
        </authorList>
    </citation>
    <scope>NUCLEOTIDE SEQUENCE</scope>
    <source>
        <strain evidence="1">NY0171</strain>
    </source>
</reference>
<feature type="non-terminal residue" evidence="1">
    <location>
        <position position="24"/>
    </location>
</feature>
<evidence type="ECO:0000313" key="1">
    <source>
        <dbReference type="EMBL" id="GKT29289.1"/>
    </source>
</evidence>